<dbReference type="GO" id="GO:0008855">
    <property type="term" value="F:exodeoxyribonuclease VII activity"/>
    <property type="evidence" value="ECO:0007669"/>
    <property type="project" value="UniProtKB-UniRule"/>
</dbReference>
<dbReference type="GO" id="GO:0009318">
    <property type="term" value="C:exodeoxyribonuclease VII complex"/>
    <property type="evidence" value="ECO:0007669"/>
    <property type="project" value="UniProtKB-UniRule"/>
</dbReference>
<feature type="domain" description="Exonuclease VII large subunit C-terminal" evidence="7">
    <location>
        <begin position="127"/>
        <end position="441"/>
    </location>
</feature>
<sequence>MPSATEQRQVFTVASLNAEVRQVLEQGFGMVWLMGEISNFAAPGSGHWYLTLKDERAQIRAAMFRSANQRVRIRPQNGMQVLVRAKITVYEPRGDYQLIIEHMEDAGAGLLQQQYEQLKQKLQAEGLFDPAVKKPLPSEIRRVGVLTSPTGAAIRDVLAVLKRRDPSIEVVIYPSAVQGQAATQELLRMLQRACDRNEVDVLIVTRGGGSLEDLWCFNDEQLAYALHSCPLPTISAVGHEVDFTIADFVCDVRAPTPSAAAELVSTDQRERLRHAQQFEQRLQQAWLRFRTYQQQAHLHLHRRLLQQDPQRRLHMDSQRADDLQERSIRAMQRIMQGQRQNQLNLVQRLQRVHPQRQLEPLKQHQQSLEQRLARAITTRMKERRQQFAGLSQALQMVSPLQTIARGYAVAQKEDGQVIRSPADVETGESFQVRVAQGQFSAVKTEPTK</sequence>
<dbReference type="Pfam" id="PF13742">
    <property type="entry name" value="tRNA_anti_2"/>
    <property type="match status" value="1"/>
</dbReference>
<dbReference type="InterPro" id="IPR025824">
    <property type="entry name" value="OB-fold_nuc-bd_dom"/>
</dbReference>
<feature type="domain" description="OB-fold nucleic acid binding" evidence="8">
    <location>
        <begin position="11"/>
        <end position="104"/>
    </location>
</feature>
<dbReference type="PANTHER" id="PTHR30008:SF0">
    <property type="entry name" value="EXODEOXYRIBONUCLEASE 7 LARGE SUBUNIT"/>
    <property type="match status" value="1"/>
</dbReference>
<organism evidence="9 12">
    <name type="scientific">Pseudidiomarina aestuarii</name>
    <dbReference type="NCBI Taxonomy" id="624146"/>
    <lineage>
        <taxon>Bacteria</taxon>
        <taxon>Pseudomonadati</taxon>
        <taxon>Pseudomonadota</taxon>
        <taxon>Gammaproteobacteria</taxon>
        <taxon>Alteromonadales</taxon>
        <taxon>Idiomarinaceae</taxon>
        <taxon>Pseudidiomarina</taxon>
    </lineage>
</organism>
<evidence type="ECO:0000256" key="4">
    <source>
        <dbReference type="ARBA" id="ARBA00022839"/>
    </source>
</evidence>
<keyword evidence="4 5" id="KW-0269">Exonuclease</keyword>
<evidence type="ECO:0000313" key="12">
    <source>
        <dbReference type="Proteomes" id="UP000243022"/>
    </source>
</evidence>
<dbReference type="Proteomes" id="UP000243022">
    <property type="component" value="Unassembled WGS sequence"/>
</dbReference>
<dbReference type="EC" id="3.1.11.6" evidence="5"/>
<evidence type="ECO:0000256" key="1">
    <source>
        <dbReference type="ARBA" id="ARBA00022490"/>
    </source>
</evidence>
<comment type="function">
    <text evidence="5">Bidirectionally degrades single-stranded DNA into large acid-insoluble oligonucleotides, which are then degraded further into small acid-soluble oligonucleotides.</text>
</comment>
<accession>A0A2T4CNF2</accession>
<dbReference type="GO" id="GO:0006308">
    <property type="term" value="P:DNA catabolic process"/>
    <property type="evidence" value="ECO:0007669"/>
    <property type="project" value="UniProtKB-UniRule"/>
</dbReference>
<dbReference type="HAMAP" id="MF_00378">
    <property type="entry name" value="Exonuc_7_L"/>
    <property type="match status" value="1"/>
</dbReference>
<comment type="subunit">
    <text evidence="5">Heterooligomer composed of large and small subunits.</text>
</comment>
<dbReference type="EMBL" id="PYVS01000015">
    <property type="protein sequence ID" value="PTB83080.1"/>
    <property type="molecule type" value="Genomic_DNA"/>
</dbReference>
<name>A0A2T4CNF2_9GAMM</name>
<dbReference type="AlphaFoldDB" id="A0A2T4CNF2"/>
<keyword evidence="1 5" id="KW-0963">Cytoplasm</keyword>
<evidence type="ECO:0000256" key="5">
    <source>
        <dbReference type="HAMAP-Rule" id="MF_00378"/>
    </source>
</evidence>
<dbReference type="Pfam" id="PF02601">
    <property type="entry name" value="Exonuc_VII_L"/>
    <property type="match status" value="1"/>
</dbReference>
<keyword evidence="3 5" id="KW-0378">Hydrolase</keyword>
<comment type="subcellular location">
    <subcellularLocation>
        <location evidence="5 6">Cytoplasm</location>
    </subcellularLocation>
</comment>
<evidence type="ECO:0000256" key="3">
    <source>
        <dbReference type="ARBA" id="ARBA00022801"/>
    </source>
</evidence>
<dbReference type="InterPro" id="IPR020579">
    <property type="entry name" value="Exonuc_VII_lsu_C"/>
</dbReference>
<dbReference type="GO" id="GO:0005737">
    <property type="term" value="C:cytoplasm"/>
    <property type="evidence" value="ECO:0007669"/>
    <property type="project" value="UniProtKB-SubCell"/>
</dbReference>
<evidence type="ECO:0000313" key="9">
    <source>
        <dbReference type="EMBL" id="PTB83080.1"/>
    </source>
</evidence>
<evidence type="ECO:0000259" key="8">
    <source>
        <dbReference type="Pfam" id="PF13742"/>
    </source>
</evidence>
<dbReference type="InterPro" id="IPR003753">
    <property type="entry name" value="Exonuc_VII_L"/>
</dbReference>
<keyword evidence="2 5" id="KW-0540">Nuclease</keyword>
<dbReference type="Proteomes" id="UP000241514">
    <property type="component" value="Unassembled WGS sequence"/>
</dbReference>
<dbReference type="NCBIfam" id="TIGR00237">
    <property type="entry name" value="xseA"/>
    <property type="match status" value="1"/>
</dbReference>
<gene>
    <name evidence="5" type="primary">xseA</name>
    <name evidence="10" type="ORF">C9928_02845</name>
    <name evidence="9" type="ORF">C9986_01365</name>
</gene>
<evidence type="ECO:0000256" key="2">
    <source>
        <dbReference type="ARBA" id="ARBA00022722"/>
    </source>
</evidence>
<dbReference type="EMBL" id="PYVG01000010">
    <property type="protein sequence ID" value="PTB89600.1"/>
    <property type="molecule type" value="Genomic_DNA"/>
</dbReference>
<reference evidence="11 12" key="1">
    <citation type="submission" date="2018-03" db="EMBL/GenBank/DDBJ databases">
        <title>Cross-interface Injection: A General Nanoliter Liquid Handling Method Applied to Single Cells Genome Amplification Automated Nanoliter Liquid Handling Applied to Single Cell Multiple Displacement Amplification.</title>
        <authorList>
            <person name="Yun J."/>
            <person name="Xu P."/>
            <person name="Xu J."/>
            <person name="Dai X."/>
            <person name="Wang Y."/>
            <person name="Zheng X."/>
            <person name="Cao C."/>
            <person name="Yi Q."/>
            <person name="Zhu Y."/>
            <person name="Wang L."/>
            <person name="Dong Z."/>
            <person name="Huang Y."/>
            <person name="Huang L."/>
            <person name="Du W."/>
        </authorList>
    </citation>
    <scope>NUCLEOTIDE SEQUENCE [LARGE SCALE GENOMIC DNA]</scope>
    <source>
        <strain evidence="10 11">A9-4</strain>
        <strain evidence="9 12">Z-E1-2</strain>
    </source>
</reference>
<comment type="caution">
    <text evidence="9">The sequence shown here is derived from an EMBL/GenBank/DDBJ whole genome shotgun (WGS) entry which is preliminary data.</text>
</comment>
<protein>
    <recommendedName>
        <fullName evidence="5">Exodeoxyribonuclease 7 large subunit</fullName>
        <ecNumber evidence="5">3.1.11.6</ecNumber>
    </recommendedName>
    <alternativeName>
        <fullName evidence="5">Exodeoxyribonuclease VII large subunit</fullName>
        <shortName evidence="5">Exonuclease VII large subunit</shortName>
    </alternativeName>
</protein>
<evidence type="ECO:0000313" key="10">
    <source>
        <dbReference type="EMBL" id="PTB89600.1"/>
    </source>
</evidence>
<dbReference type="CDD" id="cd04489">
    <property type="entry name" value="ExoVII_LU_OBF"/>
    <property type="match status" value="1"/>
</dbReference>
<evidence type="ECO:0000256" key="6">
    <source>
        <dbReference type="RuleBase" id="RU004355"/>
    </source>
</evidence>
<dbReference type="PANTHER" id="PTHR30008">
    <property type="entry name" value="EXODEOXYRIBONUCLEASE 7 LARGE SUBUNIT"/>
    <property type="match status" value="1"/>
</dbReference>
<comment type="similarity">
    <text evidence="5 6">Belongs to the XseA family.</text>
</comment>
<comment type="catalytic activity">
    <reaction evidence="5 6">
        <text>Exonucleolytic cleavage in either 5'- to 3'- or 3'- to 5'-direction to yield nucleoside 5'-phosphates.</text>
        <dbReference type="EC" id="3.1.11.6"/>
    </reaction>
</comment>
<evidence type="ECO:0000313" key="11">
    <source>
        <dbReference type="Proteomes" id="UP000241514"/>
    </source>
</evidence>
<proteinExistence type="inferred from homology"/>
<evidence type="ECO:0000259" key="7">
    <source>
        <dbReference type="Pfam" id="PF02601"/>
    </source>
</evidence>
<dbReference type="GO" id="GO:0003676">
    <property type="term" value="F:nucleic acid binding"/>
    <property type="evidence" value="ECO:0007669"/>
    <property type="project" value="InterPro"/>
</dbReference>